<dbReference type="SMART" id="SM01103">
    <property type="entry name" value="CRS1_YhbY"/>
    <property type="match status" value="1"/>
</dbReference>
<reference evidence="4 5" key="1">
    <citation type="submission" date="2014-09" db="EMBL/GenBank/DDBJ databases">
        <title>Draft genome sequence of an obligately methylotrophic methanogen, Methanococcoides methylutens, isolated from marine sediment.</title>
        <authorList>
            <person name="Guan Y."/>
            <person name="Ngugi D.K."/>
            <person name="Blom J."/>
            <person name="Ali S."/>
            <person name="Ferry J.G."/>
            <person name="Stingl U."/>
        </authorList>
    </citation>
    <scope>NUCLEOTIDE SEQUENCE [LARGE SCALE GENOMIC DNA]</scope>
    <source>
        <strain evidence="4 5">DSM 2657</strain>
    </source>
</reference>
<accession>A0A099SZ93</accession>
<dbReference type="OrthoDB" id="30785at2157"/>
<protein>
    <submittedName>
        <fullName evidence="4">RNA-binding protein</fullName>
    </submittedName>
</protein>
<dbReference type="Proteomes" id="UP000029859">
    <property type="component" value="Unassembled WGS sequence"/>
</dbReference>
<dbReference type="Pfam" id="PF01985">
    <property type="entry name" value="CRS1_YhbY"/>
    <property type="match status" value="1"/>
</dbReference>
<dbReference type="RefSeq" id="WP_048195526.1">
    <property type="nucleotide sequence ID" value="NZ_CAAGSM010000001.1"/>
</dbReference>
<comment type="caution">
    <text evidence="4">The sequence shown here is derived from an EMBL/GenBank/DDBJ whole genome shotgun (WGS) entry which is preliminary data.</text>
</comment>
<dbReference type="PROSITE" id="PS51295">
    <property type="entry name" value="CRM"/>
    <property type="match status" value="1"/>
</dbReference>
<evidence type="ECO:0000256" key="2">
    <source>
        <dbReference type="PROSITE-ProRule" id="PRU00626"/>
    </source>
</evidence>
<dbReference type="PANTHER" id="PTHR40065">
    <property type="entry name" value="RNA-BINDING PROTEIN YHBY"/>
    <property type="match status" value="1"/>
</dbReference>
<sequence>MDKEKLYKLRSEATHIKPILNVGKGGVSDQLITELKKVIKDRHLVKVKVLKSASYEEEDGIDGIAEKLADATRSTIIDVRGHSVVLYR</sequence>
<dbReference type="InterPro" id="IPR051925">
    <property type="entry name" value="RNA-binding_domain"/>
</dbReference>
<evidence type="ECO:0000313" key="5">
    <source>
        <dbReference type="Proteomes" id="UP000029859"/>
    </source>
</evidence>
<proteinExistence type="predicted"/>
<dbReference type="InterPro" id="IPR001890">
    <property type="entry name" value="RNA-binding_CRM"/>
</dbReference>
<evidence type="ECO:0000313" key="4">
    <source>
        <dbReference type="EMBL" id="KGK98202.1"/>
    </source>
</evidence>
<evidence type="ECO:0000259" key="3">
    <source>
        <dbReference type="PROSITE" id="PS51295"/>
    </source>
</evidence>
<dbReference type="EMBL" id="JRHO01000014">
    <property type="protein sequence ID" value="KGK98202.1"/>
    <property type="molecule type" value="Genomic_DNA"/>
</dbReference>
<feature type="domain" description="CRM" evidence="3">
    <location>
        <begin position="1"/>
        <end position="88"/>
    </location>
</feature>
<organism evidence="4 5">
    <name type="scientific">Methanococcoides methylutens</name>
    <dbReference type="NCBI Taxonomy" id="2226"/>
    <lineage>
        <taxon>Archaea</taxon>
        <taxon>Methanobacteriati</taxon>
        <taxon>Methanobacteriota</taxon>
        <taxon>Stenosarchaea group</taxon>
        <taxon>Methanomicrobia</taxon>
        <taxon>Methanosarcinales</taxon>
        <taxon>Methanosarcinaceae</taxon>
        <taxon>Methanococcoides</taxon>
    </lineage>
</organism>
<dbReference type="GO" id="GO:0003723">
    <property type="term" value="F:RNA binding"/>
    <property type="evidence" value="ECO:0007669"/>
    <property type="project" value="UniProtKB-UniRule"/>
</dbReference>
<dbReference type="PANTHER" id="PTHR40065:SF3">
    <property type="entry name" value="RNA-BINDING PROTEIN YHBY"/>
    <property type="match status" value="1"/>
</dbReference>
<gene>
    <name evidence="4" type="ORF">LI82_10805</name>
</gene>
<dbReference type="SUPFAM" id="SSF75471">
    <property type="entry name" value="YhbY-like"/>
    <property type="match status" value="1"/>
</dbReference>
<evidence type="ECO:0000256" key="1">
    <source>
        <dbReference type="ARBA" id="ARBA00022884"/>
    </source>
</evidence>
<keyword evidence="5" id="KW-1185">Reference proteome</keyword>
<dbReference type="AlphaFoldDB" id="A0A099SZ93"/>
<dbReference type="InterPro" id="IPR035920">
    <property type="entry name" value="YhbY-like_sf"/>
</dbReference>
<dbReference type="Gene3D" id="3.30.110.60">
    <property type="entry name" value="YhbY-like"/>
    <property type="match status" value="1"/>
</dbReference>
<name>A0A099SZ93_METMT</name>
<keyword evidence="1 2" id="KW-0694">RNA-binding</keyword>